<feature type="binding site" evidence="10">
    <location>
        <position position="223"/>
    </location>
    <ligand>
        <name>Zn(2+)</name>
        <dbReference type="ChEBI" id="CHEBI:29105"/>
        <label>2</label>
        <note>catalytic</note>
    </ligand>
</feature>
<evidence type="ECO:0000256" key="10">
    <source>
        <dbReference type="PIRSR" id="PIRSR001191-2"/>
    </source>
</evidence>
<feature type="region of interest" description="Disordered" evidence="14">
    <location>
        <begin position="260"/>
        <end position="291"/>
    </location>
</feature>
<dbReference type="PANTHER" id="PTHR10201:SF291">
    <property type="entry name" value="MATRIX METALLOPROTEINASE 1, ISOFORM C-RELATED"/>
    <property type="match status" value="1"/>
</dbReference>
<feature type="repeat" description="Hemopexin" evidence="13">
    <location>
        <begin position="429"/>
        <end position="477"/>
    </location>
</feature>
<accession>A0A9P1IIV7</accession>
<feature type="binding site" evidence="11">
    <location>
        <position position="157"/>
    </location>
    <ligand>
        <name>Ca(2+)</name>
        <dbReference type="ChEBI" id="CHEBI:29108"/>
        <label>2</label>
    </ligand>
</feature>
<feature type="binding site" evidence="11">
    <location>
        <position position="182"/>
    </location>
    <ligand>
        <name>Zn(2+)</name>
        <dbReference type="ChEBI" id="CHEBI:29105"/>
        <label>1</label>
    </ligand>
</feature>
<dbReference type="SUPFAM" id="SSF50923">
    <property type="entry name" value="Hemopexin-like domain"/>
    <property type="match status" value="1"/>
</dbReference>
<dbReference type="PRINTS" id="PR00138">
    <property type="entry name" value="MATRIXIN"/>
</dbReference>
<dbReference type="InterPro" id="IPR001818">
    <property type="entry name" value="Pept_M10_metallopeptidase"/>
</dbReference>
<comment type="similarity">
    <text evidence="1">Belongs to the peptidase M10A family.</text>
</comment>
<dbReference type="GO" id="GO:0008270">
    <property type="term" value="F:zinc ion binding"/>
    <property type="evidence" value="ECO:0007669"/>
    <property type="project" value="InterPro"/>
</dbReference>
<dbReference type="PANTHER" id="PTHR10201">
    <property type="entry name" value="MATRIX METALLOPROTEINASE"/>
    <property type="match status" value="1"/>
</dbReference>
<dbReference type="SMART" id="SM00120">
    <property type="entry name" value="HX"/>
    <property type="match status" value="3"/>
</dbReference>
<dbReference type="Pfam" id="PF01471">
    <property type="entry name" value="PG_binding_1"/>
    <property type="match status" value="1"/>
</dbReference>
<comment type="cofactor">
    <cofactor evidence="11">
        <name>Ca(2+)</name>
        <dbReference type="ChEBI" id="CHEBI:29108"/>
    </cofactor>
    <text evidence="11">Can bind about 5 Ca(2+) ions per subunit.</text>
</comment>
<dbReference type="PROSITE" id="PS51642">
    <property type="entry name" value="HEMOPEXIN_2"/>
    <property type="match status" value="2"/>
</dbReference>
<dbReference type="InterPro" id="IPR024079">
    <property type="entry name" value="MetalloPept_cat_dom_sf"/>
</dbReference>
<gene>
    <name evidence="16" type="ORF">CAMP_LOCUS7558</name>
</gene>
<dbReference type="GO" id="GO:0006508">
    <property type="term" value="P:proteolysis"/>
    <property type="evidence" value="ECO:0007669"/>
    <property type="project" value="UniProtKB-KW"/>
</dbReference>
<organism evidence="16 17">
    <name type="scientific">Caenorhabditis angaria</name>
    <dbReference type="NCBI Taxonomy" id="860376"/>
    <lineage>
        <taxon>Eukaryota</taxon>
        <taxon>Metazoa</taxon>
        <taxon>Ecdysozoa</taxon>
        <taxon>Nematoda</taxon>
        <taxon>Chromadorea</taxon>
        <taxon>Rhabditida</taxon>
        <taxon>Rhabditina</taxon>
        <taxon>Rhabditomorpha</taxon>
        <taxon>Rhabditoidea</taxon>
        <taxon>Rhabditidae</taxon>
        <taxon>Peloderinae</taxon>
        <taxon>Caenorhabditis</taxon>
    </lineage>
</organism>
<keyword evidence="8" id="KW-0865">Zymogen</keyword>
<sequence>MNFQKISIILYIFIKFRISREEEDVEPTKFLQNFGYLPAGTHQFSQESMRKAVKKMQKMAGIRETGEIDGWTKYMMAQPRCGIPDVEVRKRAKRSGPAISTWNKKVITYGVLAPSSNAQKFKRSLVDIRRAARQAAQQWSDLADIEIIEAPNGVKPDIRISVERDGYHQSCSFPFQHGTLAHAFQPPYGNIHLNENVDFVMTNFTENFGSNSLFSVVVHEMGHALGFDHNEEKDSVMFAYDTIRKWRFTERDRYFMRMSYGSKKSSPTSSTRSPPAPKPIPTPTAETDTLRPPKLCEIENPVIVNYRNEYLIFKNAKITEAIAISAMFPGLVAAPIQAALVVQGQLWVFVDDKIYVIHGRQIVHAPISLKSLGINETSIDLAYEWHYFKPPAIYLWKNEKYWKLDEHSWYRKSDERYPRNISLNWANVPKNVASAFNFQDEIHFVRDNLIYRMNSSRAVFDVENGYPIRIQQFFKFFS</sequence>
<dbReference type="Gene3D" id="3.40.390.10">
    <property type="entry name" value="Collagenase (Catalytic Domain)"/>
    <property type="match status" value="1"/>
</dbReference>
<dbReference type="InterPro" id="IPR021190">
    <property type="entry name" value="Pept_M10A"/>
</dbReference>
<feature type="binding site" evidence="11">
    <location>
        <position position="192"/>
    </location>
    <ligand>
        <name>Zn(2+)</name>
        <dbReference type="ChEBI" id="CHEBI:29105"/>
        <label>1</label>
    </ligand>
</feature>
<feature type="short sequence motif" description="Cysteine switch" evidence="12">
    <location>
        <begin position="79"/>
        <end position="86"/>
    </location>
</feature>
<evidence type="ECO:0000259" key="15">
    <source>
        <dbReference type="SMART" id="SM00235"/>
    </source>
</evidence>
<proteinExistence type="inferred from homology"/>
<evidence type="ECO:0000256" key="8">
    <source>
        <dbReference type="ARBA" id="ARBA00023145"/>
    </source>
</evidence>
<keyword evidence="6 10" id="KW-0862">Zinc</keyword>
<dbReference type="OrthoDB" id="406838at2759"/>
<dbReference type="GO" id="GO:0005615">
    <property type="term" value="C:extracellular space"/>
    <property type="evidence" value="ECO:0007669"/>
    <property type="project" value="TreeGrafter"/>
</dbReference>
<evidence type="ECO:0000313" key="17">
    <source>
        <dbReference type="Proteomes" id="UP001152747"/>
    </source>
</evidence>
<evidence type="ECO:0000256" key="9">
    <source>
        <dbReference type="PIRSR" id="PIRSR001191-1"/>
    </source>
</evidence>
<evidence type="ECO:0000256" key="11">
    <source>
        <dbReference type="PIRSR" id="PIRSR621190-2"/>
    </source>
</evidence>
<dbReference type="GO" id="GO:0031012">
    <property type="term" value="C:extracellular matrix"/>
    <property type="evidence" value="ECO:0007669"/>
    <property type="project" value="InterPro"/>
</dbReference>
<dbReference type="InterPro" id="IPR021158">
    <property type="entry name" value="Pept_M10A_Zn_BS"/>
</dbReference>
<comment type="cofactor">
    <cofactor evidence="11">
        <name>Zn(2+)</name>
        <dbReference type="ChEBI" id="CHEBI:29105"/>
    </cofactor>
    <text evidence="11">Binds 2 Zn(2+) ions per subunit.</text>
</comment>
<evidence type="ECO:0000256" key="1">
    <source>
        <dbReference type="ARBA" id="ARBA00010370"/>
    </source>
</evidence>
<feature type="binding site" evidence="11">
    <location>
        <position position="237"/>
    </location>
    <ligand>
        <name>Zn(2+)</name>
        <dbReference type="ChEBI" id="CHEBI:29105"/>
        <label>2</label>
        <note>catalytic</note>
    </ligand>
</feature>
<keyword evidence="3 10" id="KW-0479">Metal-binding</keyword>
<evidence type="ECO:0000256" key="5">
    <source>
        <dbReference type="ARBA" id="ARBA00022801"/>
    </source>
</evidence>
<dbReference type="Pfam" id="PF00413">
    <property type="entry name" value="Peptidase_M10"/>
    <property type="match status" value="1"/>
</dbReference>
<dbReference type="PIRSF" id="PIRSF001191">
    <property type="entry name" value="Peptidase_M10A_matrix"/>
    <property type="match status" value="1"/>
</dbReference>
<feature type="domain" description="Peptidase metallopeptidase" evidence="15">
    <location>
        <begin position="98"/>
        <end position="262"/>
    </location>
</feature>
<dbReference type="Gene3D" id="2.110.10.10">
    <property type="entry name" value="Hemopexin-like domain"/>
    <property type="match status" value="1"/>
</dbReference>
<dbReference type="Proteomes" id="UP001152747">
    <property type="component" value="Unassembled WGS sequence"/>
</dbReference>
<feature type="binding site" description="in inhibited form" evidence="11">
    <location>
        <position position="81"/>
    </location>
    <ligand>
        <name>Zn(2+)</name>
        <dbReference type="ChEBI" id="CHEBI:29105"/>
        <label>2</label>
        <note>catalytic</note>
    </ligand>
</feature>
<dbReference type="InterPro" id="IPR036365">
    <property type="entry name" value="PGBD-like_sf"/>
</dbReference>
<feature type="binding site" evidence="10">
    <location>
        <position position="229"/>
    </location>
    <ligand>
        <name>Zn(2+)</name>
        <dbReference type="ChEBI" id="CHEBI:29105"/>
        <label>2</label>
        <note>catalytic</note>
    </ligand>
</feature>
<evidence type="ECO:0000313" key="16">
    <source>
        <dbReference type="EMBL" id="CAI5444921.1"/>
    </source>
</evidence>
<keyword evidence="7" id="KW-0482">Metalloprotease</keyword>
<evidence type="ECO:0000256" key="4">
    <source>
        <dbReference type="ARBA" id="ARBA00022729"/>
    </source>
</evidence>
<dbReference type="SMART" id="SM00235">
    <property type="entry name" value="ZnMc"/>
    <property type="match status" value="1"/>
</dbReference>
<dbReference type="InterPro" id="IPR018487">
    <property type="entry name" value="Hemopexin-like_repeat"/>
</dbReference>
<evidence type="ECO:0000256" key="2">
    <source>
        <dbReference type="ARBA" id="ARBA00022670"/>
    </source>
</evidence>
<dbReference type="GO" id="GO:0030198">
    <property type="term" value="P:extracellular matrix organization"/>
    <property type="evidence" value="ECO:0007669"/>
    <property type="project" value="TreeGrafter"/>
</dbReference>
<dbReference type="AlphaFoldDB" id="A0A9P1IIV7"/>
<dbReference type="InterPro" id="IPR002477">
    <property type="entry name" value="Peptidoglycan-bd-like"/>
</dbReference>
<protein>
    <recommendedName>
        <fullName evidence="15">Peptidase metallopeptidase domain-containing protein</fullName>
    </recommendedName>
</protein>
<evidence type="ECO:0000256" key="7">
    <source>
        <dbReference type="ARBA" id="ARBA00023049"/>
    </source>
</evidence>
<comment type="caution">
    <text evidence="16">The sequence shown here is derived from an EMBL/GenBank/DDBJ whole genome shotgun (WGS) entry which is preliminary data.</text>
</comment>
<feature type="compositionally biased region" description="Low complexity" evidence="14">
    <location>
        <begin position="262"/>
        <end position="273"/>
    </location>
</feature>
<evidence type="ECO:0000256" key="12">
    <source>
        <dbReference type="PIRSR" id="PIRSR621190-5"/>
    </source>
</evidence>
<dbReference type="EMBL" id="CANHGI010000003">
    <property type="protein sequence ID" value="CAI5444921.1"/>
    <property type="molecule type" value="Genomic_DNA"/>
</dbReference>
<keyword evidence="2" id="KW-0645">Protease</keyword>
<dbReference type="GO" id="GO:0004222">
    <property type="term" value="F:metalloendopeptidase activity"/>
    <property type="evidence" value="ECO:0007669"/>
    <property type="project" value="InterPro"/>
</dbReference>
<dbReference type="PROSITE" id="PS00546">
    <property type="entry name" value="CYSTEINE_SWITCH"/>
    <property type="match status" value="1"/>
</dbReference>
<dbReference type="SUPFAM" id="SSF47090">
    <property type="entry name" value="PGBD-like"/>
    <property type="match status" value="1"/>
</dbReference>
<reference evidence="16" key="1">
    <citation type="submission" date="2022-11" db="EMBL/GenBank/DDBJ databases">
        <authorList>
            <person name="Kikuchi T."/>
        </authorList>
    </citation>
    <scope>NUCLEOTIDE SEQUENCE</scope>
    <source>
        <strain evidence="16">PS1010</strain>
    </source>
</reference>
<evidence type="ECO:0000256" key="14">
    <source>
        <dbReference type="SAM" id="MobiDB-lite"/>
    </source>
</evidence>
<evidence type="ECO:0000256" key="6">
    <source>
        <dbReference type="ARBA" id="ARBA00022833"/>
    </source>
</evidence>
<feature type="repeat" description="Hemopexin" evidence="13">
    <location>
        <begin position="376"/>
        <end position="428"/>
    </location>
</feature>
<feature type="binding site" evidence="10">
    <location>
        <position position="219"/>
    </location>
    <ligand>
        <name>Zn(2+)</name>
        <dbReference type="ChEBI" id="CHEBI:29105"/>
        <label>2</label>
        <note>catalytic</note>
    </ligand>
</feature>
<evidence type="ECO:0000256" key="13">
    <source>
        <dbReference type="PROSITE-ProRule" id="PRU01011"/>
    </source>
</evidence>
<dbReference type="GO" id="GO:0030574">
    <property type="term" value="P:collagen catabolic process"/>
    <property type="evidence" value="ECO:0007669"/>
    <property type="project" value="TreeGrafter"/>
</dbReference>
<name>A0A9P1IIV7_9PELO</name>
<feature type="binding site" evidence="11">
    <location>
        <position position="339"/>
    </location>
    <ligand>
        <name>Ca(2+)</name>
        <dbReference type="ChEBI" id="CHEBI:29108"/>
        <label>5</label>
    </ligand>
</feature>
<dbReference type="SUPFAM" id="SSF55486">
    <property type="entry name" value="Metalloproteases ('zincins'), catalytic domain"/>
    <property type="match status" value="1"/>
</dbReference>
<keyword evidence="4" id="KW-0732">Signal</keyword>
<evidence type="ECO:0000256" key="3">
    <source>
        <dbReference type="ARBA" id="ARBA00022723"/>
    </source>
</evidence>
<keyword evidence="11" id="KW-0106">Calcium</keyword>
<keyword evidence="17" id="KW-1185">Reference proteome</keyword>
<keyword evidence="5" id="KW-0378">Hydrolase</keyword>
<dbReference type="InterPro" id="IPR006026">
    <property type="entry name" value="Peptidase_Metallo"/>
</dbReference>
<feature type="active site" evidence="9">
    <location>
        <position position="220"/>
    </location>
</feature>
<dbReference type="InterPro" id="IPR036375">
    <property type="entry name" value="Hemopexin-like_dom_sf"/>
</dbReference>